<protein>
    <submittedName>
        <fullName evidence="7">FMN-dependent NADH-azoreductase</fullName>
        <ecNumber evidence="7">1.7.1.17</ecNumber>
    </submittedName>
</protein>
<comment type="cofactor">
    <cofactor evidence="1">
        <name>FMN</name>
        <dbReference type="ChEBI" id="CHEBI:58210"/>
    </cofactor>
</comment>
<evidence type="ECO:0000313" key="7">
    <source>
        <dbReference type="EMBL" id="MDV0441159.1"/>
    </source>
</evidence>
<evidence type="ECO:0000256" key="1">
    <source>
        <dbReference type="ARBA" id="ARBA00001917"/>
    </source>
</evidence>
<keyword evidence="8" id="KW-1185">Reference proteome</keyword>
<dbReference type="SUPFAM" id="SSF52218">
    <property type="entry name" value="Flavoproteins"/>
    <property type="match status" value="1"/>
</dbReference>
<dbReference type="InterPro" id="IPR051796">
    <property type="entry name" value="ISF_SsuE-like"/>
</dbReference>
<dbReference type="EC" id="1.7.1.17" evidence="7"/>
<evidence type="ECO:0000256" key="2">
    <source>
        <dbReference type="ARBA" id="ARBA00001966"/>
    </source>
</evidence>
<proteinExistence type="inferred from homology"/>
<accession>A0AAE4MBN1</accession>
<evidence type="ECO:0000313" key="8">
    <source>
        <dbReference type="Proteomes" id="UP001273136"/>
    </source>
</evidence>
<dbReference type="EMBL" id="JAWDKA010000001">
    <property type="protein sequence ID" value="MDV0441159.1"/>
    <property type="molecule type" value="Genomic_DNA"/>
</dbReference>
<dbReference type="AlphaFoldDB" id="A0AAE4MBN1"/>
<dbReference type="Gene3D" id="3.40.50.360">
    <property type="match status" value="1"/>
</dbReference>
<comment type="similarity">
    <text evidence="5">Belongs to the SsuE family. Isf subfamily.</text>
</comment>
<sequence length="196" mass="21452">MSPHILAIATSPRRHGNSESALDMILDELGDRFTKEKVVLSDLSVAPCKGCGACERLGRCIQEDDFQDLSQKILAADVLVLASPVYSMSVCSQAKALIDRCQVFWSRKYVLHTFEEPKGKKTGLFIATAGQTRDNIFEHTVPIARFLFDVSGIKPKHTMLLLLKGLDKKTDFVNSSTAVAQTKEIAAALAAGIEEL</sequence>
<evidence type="ECO:0000259" key="6">
    <source>
        <dbReference type="Pfam" id="PF03358"/>
    </source>
</evidence>
<dbReference type="PANTHER" id="PTHR43278">
    <property type="entry name" value="NAD(P)H-DEPENDENT FMN-CONTAINING OXIDOREDUCTASE YWQN-RELATED"/>
    <property type="match status" value="1"/>
</dbReference>
<dbReference type="Pfam" id="PF03358">
    <property type="entry name" value="FMN_red"/>
    <property type="match status" value="1"/>
</dbReference>
<keyword evidence="7" id="KW-0560">Oxidoreductase</keyword>
<dbReference type="RefSeq" id="WP_338093549.1">
    <property type="nucleotide sequence ID" value="NZ_JAWDKA010000001.1"/>
</dbReference>
<keyword evidence="3" id="KW-0285">Flavoprotein</keyword>
<evidence type="ECO:0000256" key="4">
    <source>
        <dbReference type="ARBA" id="ARBA00022643"/>
    </source>
</evidence>
<reference evidence="7" key="1">
    <citation type="submission" date="2023-06" db="EMBL/GenBank/DDBJ databases">
        <title>Genome sequence of Methancorpusculaceae sp. Ag1.</title>
        <authorList>
            <person name="Protasov E."/>
            <person name="Platt K."/>
            <person name="Poehlein A."/>
            <person name="Daniel R."/>
            <person name="Brune A."/>
        </authorList>
    </citation>
    <scope>NUCLEOTIDE SEQUENCE</scope>
    <source>
        <strain evidence="7">Ag1</strain>
    </source>
</reference>
<dbReference type="InterPro" id="IPR029039">
    <property type="entry name" value="Flavoprotein-like_sf"/>
</dbReference>
<keyword evidence="4" id="KW-0288">FMN</keyword>
<dbReference type="Proteomes" id="UP001273136">
    <property type="component" value="Unassembled WGS sequence"/>
</dbReference>
<comment type="caution">
    <text evidence="7">The sequence shown here is derived from an EMBL/GenBank/DDBJ whole genome shotgun (WGS) entry which is preliminary data.</text>
</comment>
<comment type="cofactor">
    <cofactor evidence="2">
        <name>[4Fe-4S] cluster</name>
        <dbReference type="ChEBI" id="CHEBI:49883"/>
    </cofactor>
</comment>
<feature type="domain" description="NADPH-dependent FMN reductase-like" evidence="6">
    <location>
        <begin position="4"/>
        <end position="139"/>
    </location>
</feature>
<evidence type="ECO:0000256" key="5">
    <source>
        <dbReference type="ARBA" id="ARBA00038292"/>
    </source>
</evidence>
<name>A0AAE4MBN1_9EURY</name>
<dbReference type="GO" id="GO:0016491">
    <property type="term" value="F:oxidoreductase activity"/>
    <property type="evidence" value="ECO:0007669"/>
    <property type="project" value="UniProtKB-KW"/>
</dbReference>
<dbReference type="InterPro" id="IPR005025">
    <property type="entry name" value="FMN_Rdtase-like_dom"/>
</dbReference>
<gene>
    <name evidence="7" type="primary">azoR_2</name>
    <name evidence="7" type="ORF">McpAg1_03390</name>
</gene>
<dbReference type="PANTHER" id="PTHR43278:SF4">
    <property type="entry name" value="NAD(P)H-DEPENDENT FMN-CONTAINING OXIDOREDUCTASE YWQN-RELATED"/>
    <property type="match status" value="1"/>
</dbReference>
<evidence type="ECO:0000256" key="3">
    <source>
        <dbReference type="ARBA" id="ARBA00022630"/>
    </source>
</evidence>
<organism evidence="7 8">
    <name type="scientific">Methanorbis furvi</name>
    <dbReference type="NCBI Taxonomy" id="3028299"/>
    <lineage>
        <taxon>Archaea</taxon>
        <taxon>Methanobacteriati</taxon>
        <taxon>Methanobacteriota</taxon>
        <taxon>Stenosarchaea group</taxon>
        <taxon>Methanomicrobia</taxon>
        <taxon>Methanomicrobiales</taxon>
        <taxon>Methanocorpusculaceae</taxon>
        <taxon>Methanorbis</taxon>
    </lineage>
</organism>